<reference evidence="2" key="2">
    <citation type="journal article" date="2014" name="ISME J.">
        <title>Microbial stratification in low pH oxic and suboxic macroscopic growths along an acid mine drainage.</title>
        <authorList>
            <person name="Mendez-Garcia C."/>
            <person name="Mesa V."/>
            <person name="Sprenger R.R."/>
            <person name="Richter M."/>
            <person name="Diez M.S."/>
            <person name="Solano J."/>
            <person name="Bargiela R."/>
            <person name="Golyshina O.V."/>
            <person name="Manteca A."/>
            <person name="Ramos J.L."/>
            <person name="Gallego J.R."/>
            <person name="Llorente I."/>
            <person name="Martins Dos Santos V.A."/>
            <person name="Jensen O.N."/>
            <person name="Pelaez A.I."/>
            <person name="Sanchez J."/>
            <person name="Ferrer M."/>
        </authorList>
    </citation>
    <scope>NUCLEOTIDE SEQUENCE</scope>
</reference>
<dbReference type="SUPFAM" id="SSF52833">
    <property type="entry name" value="Thioredoxin-like"/>
    <property type="match status" value="1"/>
</dbReference>
<keyword evidence="2" id="KW-0413">Isomerase</keyword>
<evidence type="ECO:0000313" key="2">
    <source>
        <dbReference type="EMBL" id="EQD36933.1"/>
    </source>
</evidence>
<dbReference type="PANTHER" id="PTHR35272">
    <property type="entry name" value="THIOL:DISULFIDE INTERCHANGE PROTEIN DSBC-RELATED"/>
    <property type="match status" value="1"/>
</dbReference>
<evidence type="ECO:0000259" key="1">
    <source>
        <dbReference type="Pfam" id="PF13098"/>
    </source>
</evidence>
<feature type="non-terminal residue" evidence="2">
    <location>
        <position position="168"/>
    </location>
</feature>
<organism evidence="2">
    <name type="scientific">mine drainage metagenome</name>
    <dbReference type="NCBI Taxonomy" id="410659"/>
    <lineage>
        <taxon>unclassified sequences</taxon>
        <taxon>metagenomes</taxon>
        <taxon>ecological metagenomes</taxon>
    </lineage>
</organism>
<protein>
    <submittedName>
        <fullName evidence="2">Disulfide isomerase/thiol-disulfide oxidase</fullName>
    </submittedName>
</protein>
<dbReference type="AlphaFoldDB" id="T0YV77"/>
<dbReference type="InterPro" id="IPR012336">
    <property type="entry name" value="Thioredoxin-like_fold"/>
</dbReference>
<accession>T0YV77</accession>
<name>T0YV77_9ZZZZ</name>
<dbReference type="GO" id="GO:0016853">
    <property type="term" value="F:isomerase activity"/>
    <property type="evidence" value="ECO:0007669"/>
    <property type="project" value="UniProtKB-KW"/>
</dbReference>
<dbReference type="InterPro" id="IPR036249">
    <property type="entry name" value="Thioredoxin-like_sf"/>
</dbReference>
<dbReference type="Gene3D" id="3.40.30.10">
    <property type="entry name" value="Glutaredoxin"/>
    <property type="match status" value="1"/>
</dbReference>
<comment type="caution">
    <text evidence="2">The sequence shown here is derived from an EMBL/GenBank/DDBJ whole genome shotgun (WGS) entry which is preliminary data.</text>
</comment>
<dbReference type="PANTHER" id="PTHR35272:SF4">
    <property type="entry name" value="THIOL:DISULFIDE INTERCHANGE PROTEIN DSBG"/>
    <property type="match status" value="1"/>
</dbReference>
<proteinExistence type="predicted"/>
<reference evidence="2" key="1">
    <citation type="submission" date="2013-08" db="EMBL/GenBank/DDBJ databases">
        <authorList>
            <person name="Mendez C."/>
            <person name="Richter M."/>
            <person name="Ferrer M."/>
            <person name="Sanchez J."/>
        </authorList>
    </citation>
    <scope>NUCLEOTIDE SEQUENCE</scope>
</reference>
<dbReference type="InterPro" id="IPR051470">
    <property type="entry name" value="Thiol:disulfide_interchange"/>
</dbReference>
<gene>
    <name evidence="2" type="ORF">B2A_11963</name>
</gene>
<dbReference type="Pfam" id="PF13098">
    <property type="entry name" value="Thioredoxin_2"/>
    <property type="match status" value="1"/>
</dbReference>
<feature type="domain" description="Thioredoxin-like fold" evidence="1">
    <location>
        <begin position="23"/>
        <end position="150"/>
    </location>
</feature>
<dbReference type="EMBL" id="AUZZ01008633">
    <property type="protein sequence ID" value="EQD36933.1"/>
    <property type="molecule type" value="Genomic_DNA"/>
</dbReference>
<sequence>MLLSPARALAAAAQPETGAIMAGGKGPVLTVFIDPNCIYCHMLYQQLEPLVANGALRARYVLVAVIKNSSLDKSAAILSAKDPAAALQQDQKAFNTQTEEGGVKPDASPSKAVLARINANNALLSKAGGDGTPLLLFCSKDGSVQQIGGMPRDVNALLAEMTSGPAPA</sequence>